<keyword evidence="6" id="KW-0653">Protein transport</keyword>
<dbReference type="InParanoid" id="A0A2T3AXV5"/>
<feature type="transmembrane region" description="Helical" evidence="9">
    <location>
        <begin position="738"/>
        <end position="763"/>
    </location>
</feature>
<feature type="transmembrane region" description="Helical" evidence="9">
    <location>
        <begin position="319"/>
        <end position="342"/>
    </location>
</feature>
<feature type="transmembrane region" description="Helical" evidence="9">
    <location>
        <begin position="557"/>
        <end position="576"/>
    </location>
</feature>
<evidence type="ECO:0000256" key="6">
    <source>
        <dbReference type="ARBA" id="ARBA00022927"/>
    </source>
</evidence>
<comment type="similarity">
    <text evidence="2">Belongs to the oligopeptide OPT transporter family.</text>
</comment>
<feature type="transmembrane region" description="Helical" evidence="9">
    <location>
        <begin position="354"/>
        <end position="377"/>
    </location>
</feature>
<gene>
    <name evidence="10" type="ORF">M430DRAFT_67507</name>
</gene>
<evidence type="ECO:0000313" key="11">
    <source>
        <dbReference type="Proteomes" id="UP000241818"/>
    </source>
</evidence>
<dbReference type="PANTHER" id="PTHR22601">
    <property type="entry name" value="ISP4 LIKE PROTEIN"/>
    <property type="match status" value="1"/>
</dbReference>
<evidence type="ECO:0000256" key="9">
    <source>
        <dbReference type="SAM" id="Phobius"/>
    </source>
</evidence>
<feature type="transmembrane region" description="Helical" evidence="9">
    <location>
        <begin position="429"/>
        <end position="451"/>
    </location>
</feature>
<evidence type="ECO:0008006" key="12">
    <source>
        <dbReference type="Google" id="ProtNLM"/>
    </source>
</evidence>
<evidence type="ECO:0000256" key="1">
    <source>
        <dbReference type="ARBA" id="ARBA00004141"/>
    </source>
</evidence>
<evidence type="ECO:0000256" key="5">
    <source>
        <dbReference type="ARBA" id="ARBA00022856"/>
    </source>
</evidence>
<dbReference type="GeneID" id="36577374"/>
<keyword evidence="7 9" id="KW-1133">Transmembrane helix</keyword>
<dbReference type="InterPro" id="IPR004813">
    <property type="entry name" value="OPT"/>
</dbReference>
<evidence type="ECO:0000256" key="8">
    <source>
        <dbReference type="ARBA" id="ARBA00023136"/>
    </source>
</evidence>
<dbReference type="NCBIfam" id="TIGR00728">
    <property type="entry name" value="OPT_sfam"/>
    <property type="match status" value="1"/>
</dbReference>
<sequence length="804" mass="91497">MVLGFRKKAAAEPIEAPALPTSVEDSKKQAETTGVAQTTGLKKFQKAHRWDLNLPVQKLAAVDTAVVSDDLEKKLNVEHTLLEENSPYPEVAATVRNYDEEAPCNTIRAWTIGLLLTTIACSINMLFSLRNPSISITTYVVQLVAYPLGRGWDLIMPKKTFNTFGYKWSFNPHPFNMKEHTIIVVMANASFAGGVAYATDILLAQEVFYKQFFGWWFQLLLVITSQMIGFGMAGIVRRFLVWPSAMIWPSTLVNCSMFYALHDHKESDPAETNGWSIGKYRWFLYVFTVSFVWYWFPGWIAQFLSYFVFACWIAPQNTIVNQIFGGVSGLGLIPITFDWTIITSFLTSPLIYPFFAIANMVAGVFIFIFLSAVGVAYTGSLYSEYLPMQDSQSYDNTGQIYDVHRVMTPELTLDVAAYESYSPLFLSTNFALCYGISFATISAVIVHTVLYNGREIWERAKLARNQDADVHLKMMRKYPDSPDWWYAVLYIVLFALALTTVLYWDTHMTWWGFIVCMLIPVVFLVPIGLVQAVTNWQLGLNVLTEFIVGYMLPGRPIAMMIFKTFGYITMAQALYFSQDLKMGHYMKVPPRTMFSAQVIAVFWSSIVQVAVYNWALGNIRNICSDDQADSYTCPGAKVFYTASVVWGAIGPGRIFGPGKIYGVMQWYWLLGALLPVTSYIMARRWPNSWLRYVHWPLMLGGTGWIPPATVYTYLCWGLVGFIFNFLIKRRWPGWWMQYNYITSAGLDTGLFISTIVIFFTLYLTNTKPPQWWGNVDIFNTKDMTDTAIRKVVAPGETFGPKTWN</sequence>
<keyword evidence="4 9" id="KW-0812">Transmembrane</keyword>
<reference evidence="10 11" key="1">
    <citation type="journal article" date="2018" name="New Phytol.">
        <title>Comparative genomics and transcriptomics depict ericoid mycorrhizal fungi as versatile saprotrophs and plant mutualists.</title>
        <authorList>
            <person name="Martino E."/>
            <person name="Morin E."/>
            <person name="Grelet G.A."/>
            <person name="Kuo A."/>
            <person name="Kohler A."/>
            <person name="Daghino S."/>
            <person name="Barry K.W."/>
            <person name="Cichocki N."/>
            <person name="Clum A."/>
            <person name="Dockter R.B."/>
            <person name="Hainaut M."/>
            <person name="Kuo R.C."/>
            <person name="LaButti K."/>
            <person name="Lindahl B.D."/>
            <person name="Lindquist E.A."/>
            <person name="Lipzen A."/>
            <person name="Khouja H.R."/>
            <person name="Magnuson J."/>
            <person name="Murat C."/>
            <person name="Ohm R.A."/>
            <person name="Singer S.W."/>
            <person name="Spatafora J.W."/>
            <person name="Wang M."/>
            <person name="Veneault-Fourrey C."/>
            <person name="Henrissat B."/>
            <person name="Grigoriev I.V."/>
            <person name="Martin F.M."/>
            <person name="Perotto S."/>
        </authorList>
    </citation>
    <scope>NUCLEOTIDE SEQUENCE [LARGE SCALE GENOMIC DNA]</scope>
    <source>
        <strain evidence="10 11">ATCC 22711</strain>
    </source>
</reference>
<name>A0A2T3AXV5_AMORE</name>
<dbReference type="GO" id="GO:0016020">
    <property type="term" value="C:membrane"/>
    <property type="evidence" value="ECO:0007669"/>
    <property type="project" value="UniProtKB-SubCell"/>
</dbReference>
<dbReference type="RefSeq" id="XP_024719461.1">
    <property type="nucleotide sequence ID" value="XM_024869293.1"/>
</dbReference>
<dbReference type="AlphaFoldDB" id="A0A2T3AXV5"/>
<feature type="transmembrane region" description="Helical" evidence="9">
    <location>
        <begin position="510"/>
        <end position="536"/>
    </location>
</feature>
<feature type="transmembrane region" description="Helical" evidence="9">
    <location>
        <begin position="109"/>
        <end position="129"/>
    </location>
</feature>
<dbReference type="EMBL" id="KZ679013">
    <property type="protein sequence ID" value="PSS14862.1"/>
    <property type="molecule type" value="Genomic_DNA"/>
</dbReference>
<dbReference type="OrthoDB" id="9986677at2759"/>
<keyword evidence="8 9" id="KW-0472">Membrane</keyword>
<feature type="transmembrane region" description="Helical" evidence="9">
    <location>
        <begin position="596"/>
        <end position="615"/>
    </location>
</feature>
<dbReference type="FunCoup" id="A0A2T3AXV5">
    <property type="interactions" value="94"/>
</dbReference>
<keyword evidence="11" id="KW-1185">Reference proteome</keyword>
<evidence type="ECO:0000256" key="2">
    <source>
        <dbReference type="ARBA" id="ARBA00008807"/>
    </source>
</evidence>
<feature type="transmembrane region" description="Helical" evidence="9">
    <location>
        <begin position="484"/>
        <end position="504"/>
    </location>
</feature>
<feature type="transmembrane region" description="Helical" evidence="9">
    <location>
        <begin position="666"/>
        <end position="685"/>
    </location>
</feature>
<comment type="subcellular location">
    <subcellularLocation>
        <location evidence="1">Membrane</location>
        <topology evidence="1">Multi-pass membrane protein</topology>
    </subcellularLocation>
</comment>
<feature type="transmembrane region" description="Helical" evidence="9">
    <location>
        <begin position="705"/>
        <end position="726"/>
    </location>
</feature>
<dbReference type="NCBIfam" id="TIGR00727">
    <property type="entry name" value="ISP4_OPT"/>
    <property type="match status" value="1"/>
</dbReference>
<keyword evidence="5" id="KW-0571">Peptide transport</keyword>
<feature type="transmembrane region" description="Helical" evidence="9">
    <location>
        <begin position="282"/>
        <end position="307"/>
    </location>
</feature>
<accession>A0A2T3AXV5</accession>
<feature type="transmembrane region" description="Helical" evidence="9">
    <location>
        <begin position="182"/>
        <end position="203"/>
    </location>
</feature>
<evidence type="ECO:0000256" key="4">
    <source>
        <dbReference type="ARBA" id="ARBA00022692"/>
    </source>
</evidence>
<proteinExistence type="inferred from homology"/>
<feature type="transmembrane region" description="Helical" evidence="9">
    <location>
        <begin position="241"/>
        <end position="261"/>
    </location>
</feature>
<keyword evidence="3" id="KW-0813">Transport</keyword>
<dbReference type="GO" id="GO:0015031">
    <property type="term" value="P:protein transport"/>
    <property type="evidence" value="ECO:0007669"/>
    <property type="project" value="UniProtKB-KW"/>
</dbReference>
<organism evidence="10 11">
    <name type="scientific">Amorphotheca resinae ATCC 22711</name>
    <dbReference type="NCBI Taxonomy" id="857342"/>
    <lineage>
        <taxon>Eukaryota</taxon>
        <taxon>Fungi</taxon>
        <taxon>Dikarya</taxon>
        <taxon>Ascomycota</taxon>
        <taxon>Pezizomycotina</taxon>
        <taxon>Leotiomycetes</taxon>
        <taxon>Helotiales</taxon>
        <taxon>Amorphothecaceae</taxon>
        <taxon>Amorphotheca</taxon>
    </lineage>
</organism>
<protein>
    <recommendedName>
        <fullName evidence="12">OPT family small oligopeptide transporter</fullName>
    </recommendedName>
</protein>
<evidence type="ECO:0000256" key="3">
    <source>
        <dbReference type="ARBA" id="ARBA00022448"/>
    </source>
</evidence>
<feature type="transmembrane region" description="Helical" evidence="9">
    <location>
        <begin position="215"/>
        <end position="235"/>
    </location>
</feature>
<dbReference type="Pfam" id="PF03169">
    <property type="entry name" value="OPT"/>
    <property type="match status" value="1"/>
</dbReference>
<dbReference type="GO" id="GO:0035673">
    <property type="term" value="F:oligopeptide transmembrane transporter activity"/>
    <property type="evidence" value="ECO:0007669"/>
    <property type="project" value="InterPro"/>
</dbReference>
<evidence type="ECO:0000256" key="7">
    <source>
        <dbReference type="ARBA" id="ARBA00022989"/>
    </source>
</evidence>
<evidence type="ECO:0000313" key="10">
    <source>
        <dbReference type="EMBL" id="PSS14862.1"/>
    </source>
</evidence>
<dbReference type="Proteomes" id="UP000241818">
    <property type="component" value="Unassembled WGS sequence"/>
</dbReference>
<dbReference type="InterPro" id="IPR004648">
    <property type="entry name" value="Oligpept_transpt"/>
</dbReference>